<accession>A0A410P335</accession>
<dbReference type="Gene3D" id="3.60.21.10">
    <property type="match status" value="1"/>
</dbReference>
<proteinExistence type="predicted"/>
<dbReference type="Gene3D" id="3.40.30.10">
    <property type="entry name" value="Glutaredoxin"/>
    <property type="match status" value="1"/>
</dbReference>
<gene>
    <name evidence="1" type="ORF">BU251_01100</name>
</gene>
<dbReference type="SUPFAM" id="SSF56300">
    <property type="entry name" value="Metallo-dependent phosphatases"/>
    <property type="match status" value="1"/>
</dbReference>
<dbReference type="InterPro" id="IPR006179">
    <property type="entry name" value="5_nucleotidase/apyrase"/>
</dbReference>
<dbReference type="GO" id="GO:0016787">
    <property type="term" value="F:hydrolase activity"/>
    <property type="evidence" value="ECO:0007669"/>
    <property type="project" value="InterPro"/>
</dbReference>
<sequence>MPRLLKILGCSTAYIGLLFIFSGAAIAEELNIIFTGQSFAALYPCDCRVEPDGGVARRATLIRDFRKQMKNVLVLEAGSSLASGPDDGNTQGEELDKKRSGIYLEAVKLMAYDAILVDRQDFSFGEKFIEPYTRNLPFVSSNIAGSFAPFIIKEFGDLRVGIIGITEASAVKKGARDWREPAVVLRQLIPELKKKGVGIIILLSAQTPQEDEKMLKDIHGVDIVINGSKNYGSVTPREVQGTVYLQTWWQARRVGALNLKISDGKISRVDFSVPPLVSGIPDDGAVALLLPQCFKTADCRRMQGFSASCLNGSSKEARCSYVALPRVTLTVINPKDCLTCRGDAVIADLKDIWGDMNVVSIDESDPQAQAFIKDFNMKMLPAYIFHKDAEQSDAFKAFRSNLEEKNGYYRIKPAVAGVSYVMGRQRTSRTIDVFYDYRYPALRSLFELLSAFAHKHPDFQINWHFLAVFDRDKGFMNLGSAADIEEFKRVACVEKFYPKRVLDYLICRTKQVDAGWWDECAKEAGIDSRKIKSCALSDEGAALLKERIRMTEELEIASGPTFVVDNVEIFGIVNVPSLKELEETVMRKDVPARRGSAAGGKK</sequence>
<dbReference type="InterPro" id="IPR029052">
    <property type="entry name" value="Metallo-depent_PP-like"/>
</dbReference>
<dbReference type="PANTHER" id="PTHR11575:SF24">
    <property type="entry name" value="5'-NUCLEOTIDASE"/>
    <property type="match status" value="1"/>
</dbReference>
<dbReference type="EMBL" id="CP019384">
    <property type="protein sequence ID" value="QAT16424.1"/>
    <property type="molecule type" value="Genomic_DNA"/>
</dbReference>
<dbReference type="GO" id="GO:0009166">
    <property type="term" value="P:nucleotide catabolic process"/>
    <property type="evidence" value="ECO:0007669"/>
    <property type="project" value="InterPro"/>
</dbReference>
<dbReference type="PANTHER" id="PTHR11575">
    <property type="entry name" value="5'-NUCLEOTIDASE-RELATED"/>
    <property type="match status" value="1"/>
</dbReference>
<evidence type="ECO:0000313" key="2">
    <source>
        <dbReference type="Proteomes" id="UP000287243"/>
    </source>
</evidence>
<dbReference type="InterPro" id="IPR036249">
    <property type="entry name" value="Thioredoxin-like_sf"/>
</dbReference>
<dbReference type="GO" id="GO:0030288">
    <property type="term" value="C:outer membrane-bounded periplasmic space"/>
    <property type="evidence" value="ECO:0007669"/>
    <property type="project" value="TreeGrafter"/>
</dbReference>
<name>A0A410P335_VELA1</name>
<protein>
    <submittedName>
        <fullName evidence="1">Mannosylglucosyl-3-phosphoglycerate phosphatase</fullName>
    </submittedName>
</protein>
<reference evidence="1 2" key="1">
    <citation type="submission" date="2017-01" db="EMBL/GenBank/DDBJ databases">
        <title>First insights into the biology of 'candidatus Vampirococcus archaeovorus'.</title>
        <authorList>
            <person name="Kizina J."/>
            <person name="Jordan S."/>
            <person name="Stueber K."/>
            <person name="Reinhardt R."/>
            <person name="Harder J."/>
        </authorList>
    </citation>
    <scope>NUCLEOTIDE SEQUENCE [LARGE SCALE GENOMIC DNA]</scope>
    <source>
        <strain evidence="1 2">LiM</strain>
    </source>
</reference>
<dbReference type="KEGG" id="vai:BU251_01100"/>
<dbReference type="Proteomes" id="UP000287243">
    <property type="component" value="Chromosome"/>
</dbReference>
<evidence type="ECO:0000313" key="1">
    <source>
        <dbReference type="EMBL" id="QAT16424.1"/>
    </source>
</evidence>
<dbReference type="AlphaFoldDB" id="A0A410P335"/>
<organism evidence="1 2">
    <name type="scientific">Velamenicoccus archaeovorus</name>
    <dbReference type="NCBI Taxonomy" id="1930593"/>
    <lineage>
        <taxon>Bacteria</taxon>
        <taxon>Pseudomonadati</taxon>
        <taxon>Candidatus Omnitrophota</taxon>
        <taxon>Candidatus Velamenicoccus</taxon>
    </lineage>
</organism>
<keyword evidence="2" id="KW-1185">Reference proteome</keyword>
<dbReference type="RefSeq" id="WP_128699059.1">
    <property type="nucleotide sequence ID" value="NZ_CP019384.1"/>
</dbReference>
<dbReference type="OrthoDB" id="9775118at2"/>
<dbReference type="SUPFAM" id="SSF52833">
    <property type="entry name" value="Thioredoxin-like"/>
    <property type="match status" value="1"/>
</dbReference>